<dbReference type="EMBL" id="WJYN01000004">
    <property type="protein sequence ID" value="MRS99489.1"/>
    <property type="molecule type" value="Genomic_DNA"/>
</dbReference>
<evidence type="ECO:0000313" key="1">
    <source>
        <dbReference type="EMBL" id="MRS99489.1"/>
    </source>
</evidence>
<proteinExistence type="predicted"/>
<protein>
    <submittedName>
        <fullName evidence="1">Uncharacterized protein</fullName>
    </submittedName>
</protein>
<gene>
    <name evidence="1" type="ORF">GJQ57_12625</name>
</gene>
<dbReference type="RefSeq" id="WP_154207053.1">
    <property type="nucleotide sequence ID" value="NZ_JACAWZ010000005.1"/>
</dbReference>
<dbReference type="Proteomes" id="UP000441032">
    <property type="component" value="Unassembled WGS sequence"/>
</dbReference>
<name>A0A7X2HMX8_RALPI</name>
<evidence type="ECO:0000313" key="2">
    <source>
        <dbReference type="Proteomes" id="UP000441032"/>
    </source>
</evidence>
<dbReference type="AlphaFoldDB" id="A0A7X2HMX8"/>
<comment type="caution">
    <text evidence="1">The sequence shown here is derived from an EMBL/GenBank/DDBJ whole genome shotgun (WGS) entry which is preliminary data.</text>
</comment>
<sequence length="102" mass="10940">MNRALLRLLNIRAEVQLQTPGTKCFSLPFDIEIEVSNGRANIESELGRAISGPQDNPVENARVVGVIEGVEHLLMSLALAGVDLSAPEFATALRDCVAKLQG</sequence>
<accession>A0A7X2HMX8</accession>
<organism evidence="1 2">
    <name type="scientific">Ralstonia pickettii</name>
    <name type="common">Burkholderia pickettii</name>
    <dbReference type="NCBI Taxonomy" id="329"/>
    <lineage>
        <taxon>Bacteria</taxon>
        <taxon>Pseudomonadati</taxon>
        <taxon>Pseudomonadota</taxon>
        <taxon>Betaproteobacteria</taxon>
        <taxon>Burkholderiales</taxon>
        <taxon>Burkholderiaceae</taxon>
        <taxon>Ralstonia</taxon>
    </lineage>
</organism>
<reference evidence="1 2" key="1">
    <citation type="submission" date="2019-11" db="EMBL/GenBank/DDBJ databases">
        <title>Phenotypic characterization of an OXA-22 and OXA-60 co-producing Ralstonia pickettii clinical strain.</title>
        <authorList>
            <person name="He F."/>
        </authorList>
    </citation>
    <scope>NUCLEOTIDE SEQUENCE [LARGE SCALE GENOMIC DNA]</scope>
    <source>
        <strain evidence="1 2">PSLESD1</strain>
    </source>
</reference>